<evidence type="ECO:0000313" key="2">
    <source>
        <dbReference type="Proteomes" id="UP000282837"/>
    </source>
</evidence>
<accession>A0A437MX65</accession>
<gene>
    <name evidence="1" type="ORF">EOE18_17670</name>
</gene>
<keyword evidence="2" id="KW-1185">Reference proteome</keyword>
<dbReference type="Proteomes" id="UP000282837">
    <property type="component" value="Unassembled WGS sequence"/>
</dbReference>
<dbReference type="AlphaFoldDB" id="A0A437MX65"/>
<name>A0A437MX65_9SPHN</name>
<proteinExistence type="predicted"/>
<reference evidence="1 2" key="1">
    <citation type="submission" date="2019-01" db="EMBL/GenBank/DDBJ databases">
        <authorList>
            <person name="Chen W.-M."/>
        </authorList>
    </citation>
    <scope>NUCLEOTIDE SEQUENCE [LARGE SCALE GENOMIC DNA]</scope>
    <source>
        <strain evidence="1 2">FSY-9</strain>
    </source>
</reference>
<protein>
    <submittedName>
        <fullName evidence="1">Uncharacterized protein</fullName>
    </submittedName>
</protein>
<comment type="caution">
    <text evidence="1">The sequence shown here is derived from an EMBL/GenBank/DDBJ whole genome shotgun (WGS) entry which is preliminary data.</text>
</comment>
<sequence>MPDGGSPMETIPVGLWLPPQDLLALTNRVGEALHATCEIRSQRGKSFREAYMASRFALYRGAEAVRLLPETGQHTPDFAIRLHGAELIYENTEADNPLLHRNEAYETTCRQFGIGEAHPVTEPVMISPDAYAAEIARLVAKKVAKRYERCHGLLIRSNTTWIEGLEDPPLDWWRAACAGAKARFEECWVFHHRHFFPVFGPVV</sequence>
<dbReference type="EMBL" id="SACO01000024">
    <property type="protein sequence ID" value="RVU02243.1"/>
    <property type="molecule type" value="Genomic_DNA"/>
</dbReference>
<evidence type="ECO:0000313" key="1">
    <source>
        <dbReference type="EMBL" id="RVU02243.1"/>
    </source>
</evidence>
<organism evidence="1 2">
    <name type="scientific">Novosphingobium umbonatum</name>
    <dbReference type="NCBI Taxonomy" id="1908524"/>
    <lineage>
        <taxon>Bacteria</taxon>
        <taxon>Pseudomonadati</taxon>
        <taxon>Pseudomonadota</taxon>
        <taxon>Alphaproteobacteria</taxon>
        <taxon>Sphingomonadales</taxon>
        <taxon>Sphingomonadaceae</taxon>
        <taxon>Novosphingobium</taxon>
    </lineage>
</organism>